<dbReference type="EC" id="2.7.11.1" evidence="1"/>
<dbReference type="EMBL" id="CM037022">
    <property type="protein sequence ID" value="KAH7667709.1"/>
    <property type="molecule type" value="Genomic_DNA"/>
</dbReference>
<accession>A0ACB7V379</accession>
<proteinExistence type="predicted"/>
<reference evidence="2" key="1">
    <citation type="journal article" date="2022" name="Nat. Commun.">
        <title>Chromosome evolution and the genetic basis of agronomically important traits in greater yam.</title>
        <authorList>
            <person name="Bredeson J.V."/>
            <person name="Lyons J.B."/>
            <person name="Oniyinde I.O."/>
            <person name="Okereke N.R."/>
            <person name="Kolade O."/>
            <person name="Nnabue I."/>
            <person name="Nwadili C.O."/>
            <person name="Hribova E."/>
            <person name="Parker M."/>
            <person name="Nwogha J."/>
            <person name="Shu S."/>
            <person name="Carlson J."/>
            <person name="Kariba R."/>
            <person name="Muthemba S."/>
            <person name="Knop K."/>
            <person name="Barton G.J."/>
            <person name="Sherwood A.V."/>
            <person name="Lopez-Montes A."/>
            <person name="Asiedu R."/>
            <person name="Jamnadass R."/>
            <person name="Muchugi A."/>
            <person name="Goodstein D."/>
            <person name="Egesi C.N."/>
            <person name="Featherston J."/>
            <person name="Asfaw A."/>
            <person name="Simpson G.G."/>
            <person name="Dolezel J."/>
            <person name="Hendre P.S."/>
            <person name="Van Deynze A."/>
            <person name="Kumar P.L."/>
            <person name="Obidiegwu J.E."/>
            <person name="Bhattacharjee R."/>
            <person name="Rokhsar D.S."/>
        </authorList>
    </citation>
    <scope>NUCLEOTIDE SEQUENCE [LARGE SCALE GENOMIC DNA]</scope>
    <source>
        <strain evidence="2">cv. TDa95/00328</strain>
    </source>
</reference>
<keyword evidence="1" id="KW-0418">Kinase</keyword>
<keyword evidence="1" id="KW-0808">Transferase</keyword>
<comment type="caution">
    <text evidence="1">The sequence shown here is derived from an EMBL/GenBank/DDBJ whole genome shotgun (WGS) entry which is preliminary data.</text>
</comment>
<gene>
    <name evidence="1" type="ORF">IHE45_12G076200</name>
</gene>
<sequence length="1141" mass="126972">MPFITSTSTASDSTTKGCIKAERDALLAFKAQITHHKAHPISSWGDQNDDDCCHWVGVRCNNISGHVVRLNLQPSRPQSSDDTCDKWDLSGNISESLIGLQHLTYLDLSNNCFLNISIPKFLGSLEHLVHLDLSSSRFTGVIPHELGNLTRLRYLNLANYYNKVDDAEWLSGLSSLRYLSMDGANFYGVNNVMQSLNKLRHLKHVSLNDCSMNNIPKYLPHLNFTSLTFMDIVGNMFDNTSIPEWLFKIPNLRELYMYYNGFTGAIPSSVGNATSLQFLDLSENSRISGDMPREFGDLCNLQSLHLNHTFLGKSLEEDFRDAFSGCIRRNLNVLSFQVSSLQGPLPDWLGEFTNLTILDLSYNSFNSSIPASIGRLSKLQELDISNNALNGSIPSSIGNATSLQILELSYNEGISGDMPRGFGNLCNLQGLYLDGAFVGKSLEDFRDAFSGCIRRNLNELSFRDSSLRGPLPDWLGEFKNLTFLDLSNNSFNNSIPAAIGRLSKLQKLSISSSALNGSIPESFGRLSGLQSLGLNGNDLNGPIPKSLSQLSNLVCLDLGYNFNYYNSVITEAHLANLTSLKNLILDHTNLVLNISTDRIPGFQPNNLHLSYCNVGPKFPVWLANQVNLYALDISNTGIKDSIPDWFWNITYRISYLDLSNNEINGRLPQRLKFQVEGNDVSIFLGSNRFEGSVPYFPPSIYALNLSNNLLSGNIPSDIGNFRGIRPRLTSLFLSSNNLAGSIPDSLCNFKDLVLLELSNNHFEGVIPNCWNNLTSLQYLILANNSLAGEVPNSLINSSLSLQVLHLSNNQLHGEFPSFLKKCTSMTTLVIDHNNFSGEIPDWVGETMTSLMILTLKENNFSGNLPLLSNLASLHFLDLSHNSFVGNIPQSYGNLMGMINVSMNGGARFYSNISEELVITMIVSTKGEDLQYGVILSSFRFIDFSANKLSGQIPKDIVNLVGLQNLDLSCNKLSGEIPSNIGLMQSLESLNLSRNELIGSIPPSLSTIDFLGSLNLSHNNLSGKIPYTRHLTTFNDPSIYAGNVNLCGAPLDKNCTSDETTSNSRANGQEDDDNDSPPIWFYLGLMPGFVVGFWIVWGILLLKKEWRYLYFKYLDHWYDMMYIKITNTVPKIKRWFFVVRSM</sequence>
<keyword evidence="1" id="KW-0723">Serine/threonine-protein kinase</keyword>
<organism evidence="1 2">
    <name type="scientific">Dioscorea alata</name>
    <name type="common">Purple yam</name>
    <dbReference type="NCBI Taxonomy" id="55571"/>
    <lineage>
        <taxon>Eukaryota</taxon>
        <taxon>Viridiplantae</taxon>
        <taxon>Streptophyta</taxon>
        <taxon>Embryophyta</taxon>
        <taxon>Tracheophyta</taxon>
        <taxon>Spermatophyta</taxon>
        <taxon>Magnoliopsida</taxon>
        <taxon>Liliopsida</taxon>
        <taxon>Dioscoreales</taxon>
        <taxon>Dioscoreaceae</taxon>
        <taxon>Dioscorea</taxon>
    </lineage>
</organism>
<dbReference type="Proteomes" id="UP000827976">
    <property type="component" value="Chromosome 12"/>
</dbReference>
<evidence type="ECO:0000313" key="2">
    <source>
        <dbReference type="Proteomes" id="UP000827976"/>
    </source>
</evidence>
<protein>
    <submittedName>
        <fullName evidence="1">Non-specific serine/threonine protein kinase protein</fullName>
        <ecNumber evidence="1">2.7.11.1</ecNumber>
    </submittedName>
</protein>
<name>A0ACB7V379_DIOAL</name>
<keyword evidence="2" id="KW-1185">Reference proteome</keyword>
<evidence type="ECO:0000313" key="1">
    <source>
        <dbReference type="EMBL" id="KAH7667709.1"/>
    </source>
</evidence>